<dbReference type="eggNOG" id="arCOG02092">
    <property type="taxonomic scope" value="Archaea"/>
</dbReference>
<evidence type="ECO:0000256" key="7">
    <source>
        <dbReference type="NCBIfam" id="TIGR00977"/>
    </source>
</evidence>
<dbReference type="GeneID" id="5561994"/>
<feature type="domain" description="Pyruvate carboxyltransferase" evidence="9">
    <location>
        <begin position="14"/>
        <end position="277"/>
    </location>
</feature>
<dbReference type="Gene3D" id="3.30.160.270">
    <property type="match status" value="1"/>
</dbReference>
<dbReference type="Gene3D" id="1.10.238.260">
    <property type="match status" value="1"/>
</dbReference>
<dbReference type="PROSITE" id="PS50991">
    <property type="entry name" value="PYR_CT"/>
    <property type="match status" value="1"/>
</dbReference>
<keyword evidence="5 8" id="KW-0808">Transferase</keyword>
<dbReference type="InterPro" id="IPR002034">
    <property type="entry name" value="AIPM/Hcit_synth_CS"/>
</dbReference>
<dbReference type="GO" id="GO:0009097">
    <property type="term" value="P:isoleucine biosynthetic process"/>
    <property type="evidence" value="ECO:0007669"/>
    <property type="project" value="UniProtKB-UniRule"/>
</dbReference>
<evidence type="ECO:0000256" key="1">
    <source>
        <dbReference type="ARBA" id="ARBA00004743"/>
    </source>
</evidence>
<dbReference type="PROSITE" id="PS00816">
    <property type="entry name" value="AIPM_HOMOCIT_SYNTH_2"/>
    <property type="match status" value="1"/>
</dbReference>
<dbReference type="STRING" id="453591.Igni_0645"/>
<comment type="pathway">
    <text evidence="1">Amino-acid biosynthesis; L-isoleucine biosynthesis; 2-oxobutanoate from pyruvate: step 1/3.</text>
</comment>
<dbReference type="PANTHER" id="PTHR43538:SF1">
    <property type="entry name" value="(R)-CITRAMALATE SYNTHASE"/>
    <property type="match status" value="1"/>
</dbReference>
<dbReference type="GO" id="GO:0009098">
    <property type="term" value="P:L-leucine biosynthetic process"/>
    <property type="evidence" value="ECO:0007669"/>
    <property type="project" value="InterPro"/>
</dbReference>
<keyword evidence="4" id="KW-0412">Isoleucine biosynthesis</keyword>
<dbReference type="InterPro" id="IPR005675">
    <property type="entry name" value="Citramal_synthase"/>
</dbReference>
<keyword evidence="6" id="KW-0100">Branched-chain amino acid biosynthesis</keyword>
<gene>
    <name evidence="10" type="ordered locus">Igni_0645</name>
</gene>
<evidence type="ECO:0000256" key="6">
    <source>
        <dbReference type="ARBA" id="ARBA00023304"/>
    </source>
</evidence>
<dbReference type="OrthoDB" id="6555at2157"/>
<sequence>MVTKFFENKAPKEVEVLDTTLRDGAQARGINFDLQAKIRIALELDRVGVHFIEAGWPGSNPKDELFFREIKKYELTNSEIVAFTSTRRKGFKASSDPLLQKALDADTKWITVFGKSWDLHVRDVLKTTLEENLDMIYDTIRFFKENGRMVIFDAEHFFDGFKENKEYALQVLKTAEEAGADRIVLADTNGGSLPHEVYAIVREVGEHVKKPLGVHMHNDSGCAVANTLMGVLAGAQHVHVTVNGIGERTGNADLCVVVPDLELKMGVKALKNPEGLKMLRHLSKMVYDLAGLTPNPYQPYVGDNAFAHKAGVHVDAVLKNPRAYEHVPPESVGNERKLAISELSGAANLIGWAKRELGIVISKNDVALRRALKRIKELENKGYSFDNAFASALLILLEEMGLRGRPFKLEEWKVVSEGAEEGSRSWGVVKLSNAEVHMEAAEGVGPVETIDKALRKALDKLAPEASHVKLIDYRVHLPKASKHTESDVRVEITFTDGKEFWTTTAVSRNIIEASVRAILDGIEYYLIKKKLMLLKGSNEEAPTLLRG</sequence>
<organism evidence="10 11">
    <name type="scientific">Ignicoccus hospitalis (strain KIN4/I / DSM 18386 / JCM 14125)</name>
    <dbReference type="NCBI Taxonomy" id="453591"/>
    <lineage>
        <taxon>Archaea</taxon>
        <taxon>Thermoproteota</taxon>
        <taxon>Thermoprotei</taxon>
        <taxon>Desulfurococcales</taxon>
        <taxon>Desulfurococcaceae</taxon>
        <taxon>Ignicoccus</taxon>
    </lineage>
</organism>
<evidence type="ECO:0000256" key="2">
    <source>
        <dbReference type="ARBA" id="ARBA00006154"/>
    </source>
</evidence>
<keyword evidence="11" id="KW-1185">Reference proteome</keyword>
<dbReference type="GO" id="GO:0043714">
    <property type="term" value="F:(R)-citramalate synthase activity"/>
    <property type="evidence" value="ECO:0007669"/>
    <property type="project" value="UniProtKB-UniRule"/>
</dbReference>
<dbReference type="EC" id="2.3.3.21" evidence="7"/>
<evidence type="ECO:0000256" key="8">
    <source>
        <dbReference type="RuleBase" id="RU003523"/>
    </source>
</evidence>
<proteinExistence type="inferred from homology"/>
<dbReference type="InterPro" id="IPR036230">
    <property type="entry name" value="LeuA_allosteric_dom_sf"/>
</dbReference>
<dbReference type="GO" id="GO:0003852">
    <property type="term" value="F:2-isopropylmalate synthase activity"/>
    <property type="evidence" value="ECO:0007669"/>
    <property type="project" value="InterPro"/>
</dbReference>
<dbReference type="Gene3D" id="3.20.20.70">
    <property type="entry name" value="Aldolase class I"/>
    <property type="match status" value="1"/>
</dbReference>
<dbReference type="PANTHER" id="PTHR43538">
    <property type="entry name" value="ALPHA-IPM SYNTHASE/HOMOCITRATE SYNTHASE"/>
    <property type="match status" value="1"/>
</dbReference>
<evidence type="ECO:0000313" key="11">
    <source>
        <dbReference type="Proteomes" id="UP000000262"/>
    </source>
</evidence>
<comment type="similarity">
    <text evidence="2 8">Belongs to the alpha-IPM synthase/homocitrate synthase family.</text>
</comment>
<dbReference type="Pfam" id="PF22617">
    <property type="entry name" value="HCS_D2"/>
    <property type="match status" value="1"/>
</dbReference>
<reference evidence="10 11" key="1">
    <citation type="journal article" date="2008" name="Genome Biol.">
        <title>A genomic analysis of the archaeal system Ignicoccus hospitalis-Nanoarchaeum equitans.</title>
        <authorList>
            <person name="Podar M."/>
            <person name="Anderson I."/>
            <person name="Makarova K.S."/>
            <person name="Elkins J.G."/>
            <person name="Ivanova N."/>
            <person name="Wall M.A."/>
            <person name="Lykidis A."/>
            <person name="Mavromatis K."/>
            <person name="Sun H."/>
            <person name="Hudson M.E."/>
            <person name="Chen W."/>
            <person name="Deciu C."/>
            <person name="Hutchison D."/>
            <person name="Eads J.R."/>
            <person name="Anderson A."/>
            <person name="Fernandes F."/>
            <person name="Szeto E."/>
            <person name="Lapidus A."/>
            <person name="Kyrpides N.C."/>
            <person name="Saier M.H.Jr."/>
            <person name="Richardson P.M."/>
            <person name="Rachel R."/>
            <person name="Huber H."/>
            <person name="Eisen J.A."/>
            <person name="Koonin E.V."/>
            <person name="Keller M."/>
            <person name="Stetter K.O."/>
        </authorList>
    </citation>
    <scope>NUCLEOTIDE SEQUENCE [LARGE SCALE GENOMIC DNA]</scope>
    <source>
        <strain evidence="11">KIN4/I / DSM 18386 / JCM 14125</strain>
    </source>
</reference>
<dbReference type="InterPro" id="IPR000891">
    <property type="entry name" value="PYR_CT"/>
</dbReference>
<accession>A8AA75</accession>
<dbReference type="SUPFAM" id="SSF51569">
    <property type="entry name" value="Aldolase"/>
    <property type="match status" value="1"/>
</dbReference>
<evidence type="ECO:0000313" key="10">
    <source>
        <dbReference type="EMBL" id="ABU81827.1"/>
    </source>
</evidence>
<evidence type="ECO:0000256" key="3">
    <source>
        <dbReference type="ARBA" id="ARBA00022605"/>
    </source>
</evidence>
<protein>
    <recommendedName>
        <fullName evidence="7">Citramalate synthase</fullName>
        <ecNumber evidence="7">2.3.3.21</ecNumber>
    </recommendedName>
</protein>
<dbReference type="UniPathway" id="UPA00047">
    <property type="reaction ID" value="UER00066"/>
</dbReference>
<evidence type="ECO:0000259" key="9">
    <source>
        <dbReference type="PROSITE" id="PS50991"/>
    </source>
</evidence>
<dbReference type="PhylomeDB" id="A8AA75"/>
<keyword evidence="3" id="KW-0028">Amino-acid biosynthesis</keyword>
<dbReference type="NCBIfam" id="TIGR00977">
    <property type="entry name" value="citramal_synth"/>
    <property type="match status" value="1"/>
</dbReference>
<dbReference type="HOGENOM" id="CLU_022158_7_0_2"/>
<evidence type="ECO:0000256" key="4">
    <source>
        <dbReference type="ARBA" id="ARBA00022624"/>
    </source>
</evidence>
<dbReference type="InterPro" id="IPR054691">
    <property type="entry name" value="LeuA/HCS_post-cat"/>
</dbReference>
<dbReference type="Pfam" id="PF00682">
    <property type="entry name" value="HMGL-like"/>
    <property type="match status" value="1"/>
</dbReference>
<dbReference type="SMART" id="SM00917">
    <property type="entry name" value="LeuA_dimer"/>
    <property type="match status" value="1"/>
</dbReference>
<dbReference type="InterPro" id="IPR013709">
    <property type="entry name" value="2-isopropylmalate_synth_dimer"/>
</dbReference>
<dbReference type="PROSITE" id="PS00815">
    <property type="entry name" value="AIPM_HOMOCIT_SYNTH_1"/>
    <property type="match status" value="1"/>
</dbReference>
<name>A8AA75_IGNH4</name>
<evidence type="ECO:0000256" key="5">
    <source>
        <dbReference type="ARBA" id="ARBA00022679"/>
    </source>
</evidence>
<dbReference type="CDD" id="cd07941">
    <property type="entry name" value="DRE_TIM_LeuA3"/>
    <property type="match status" value="1"/>
</dbReference>
<dbReference type="AlphaFoldDB" id="A8AA75"/>
<dbReference type="Pfam" id="PF08502">
    <property type="entry name" value="LeuA_dimer"/>
    <property type="match status" value="1"/>
</dbReference>
<dbReference type="RefSeq" id="WP_011998679.1">
    <property type="nucleotide sequence ID" value="NC_009776.1"/>
</dbReference>
<dbReference type="SUPFAM" id="SSF110921">
    <property type="entry name" value="2-isopropylmalate synthase LeuA, allosteric (dimerisation) domain"/>
    <property type="match status" value="1"/>
</dbReference>
<dbReference type="EMBL" id="CP000816">
    <property type="protein sequence ID" value="ABU81827.1"/>
    <property type="molecule type" value="Genomic_DNA"/>
</dbReference>
<dbReference type="KEGG" id="iho:Igni_0645"/>
<dbReference type="Proteomes" id="UP000000262">
    <property type="component" value="Chromosome"/>
</dbReference>
<dbReference type="InterPro" id="IPR013785">
    <property type="entry name" value="Aldolase_TIM"/>
</dbReference>